<dbReference type="InterPro" id="IPR010770">
    <property type="entry name" value="Ecd"/>
</dbReference>
<gene>
    <name evidence="2" type="ORF">Fmac_003947</name>
</gene>
<organism evidence="2 3">
    <name type="scientific">Flemingia macrophylla</name>
    <dbReference type="NCBI Taxonomy" id="520843"/>
    <lineage>
        <taxon>Eukaryota</taxon>
        <taxon>Viridiplantae</taxon>
        <taxon>Streptophyta</taxon>
        <taxon>Embryophyta</taxon>
        <taxon>Tracheophyta</taxon>
        <taxon>Spermatophyta</taxon>
        <taxon>Magnoliopsida</taxon>
        <taxon>eudicotyledons</taxon>
        <taxon>Gunneridae</taxon>
        <taxon>Pentapetalae</taxon>
        <taxon>rosids</taxon>
        <taxon>fabids</taxon>
        <taxon>Fabales</taxon>
        <taxon>Fabaceae</taxon>
        <taxon>Papilionoideae</taxon>
        <taxon>50 kb inversion clade</taxon>
        <taxon>NPAAA clade</taxon>
        <taxon>indigoferoid/millettioid clade</taxon>
        <taxon>Phaseoleae</taxon>
        <taxon>Flemingia</taxon>
    </lineage>
</organism>
<proteinExistence type="predicted"/>
<name>A0ABD1N4E3_9FABA</name>
<feature type="compositionally biased region" description="Pro residues" evidence="1">
    <location>
        <begin position="40"/>
        <end position="60"/>
    </location>
</feature>
<feature type="region of interest" description="Disordered" evidence="1">
    <location>
        <begin position="40"/>
        <end position="66"/>
    </location>
</feature>
<sequence length="281" mass="32503">MSPCLRHWSCQNGQPDPHGPVHLDPFIKWHEPFTLSVSTPPTPPALLRPPPPPPRPPPLRRQPRRRVDSDGDFLLIEAAFHLLRWLNPDTSLHRLFLRNGTLIVPKSLPNPSLLVSLSFISSSQSLASDPIQRAIQNRIRDYPHRTRRNMHRVRVRVPVSVAHLFRHEPRLISFAVEAFYDRDVDTMKFAGTMERFLERGKAEELVRVSVTMSRVMYAQLVQQRFQAPKCYPEMSGRSEREVFVEAELGVKVACGMEMMYQQRKRDGLEGRGSTWEVFRKT</sequence>
<evidence type="ECO:0000313" key="3">
    <source>
        <dbReference type="Proteomes" id="UP001603857"/>
    </source>
</evidence>
<evidence type="ECO:0000313" key="2">
    <source>
        <dbReference type="EMBL" id="KAL2342662.1"/>
    </source>
</evidence>
<keyword evidence="3" id="KW-1185">Reference proteome</keyword>
<evidence type="ECO:0000256" key="1">
    <source>
        <dbReference type="SAM" id="MobiDB-lite"/>
    </source>
</evidence>
<dbReference type="AlphaFoldDB" id="A0ABD1N4E3"/>
<comment type="caution">
    <text evidence="2">The sequence shown here is derived from an EMBL/GenBank/DDBJ whole genome shotgun (WGS) entry which is preliminary data.</text>
</comment>
<reference evidence="2 3" key="1">
    <citation type="submission" date="2024-08" db="EMBL/GenBank/DDBJ databases">
        <title>Insights into the chromosomal genome structure of Flemingia macrophylla.</title>
        <authorList>
            <person name="Ding Y."/>
            <person name="Zhao Y."/>
            <person name="Bi W."/>
            <person name="Wu M."/>
            <person name="Zhao G."/>
            <person name="Gong Y."/>
            <person name="Li W."/>
            <person name="Zhang P."/>
        </authorList>
    </citation>
    <scope>NUCLEOTIDE SEQUENCE [LARGE SCALE GENOMIC DNA]</scope>
    <source>
        <strain evidence="2">DYQJB</strain>
        <tissue evidence="2">Leaf</tissue>
    </source>
</reference>
<dbReference type="Proteomes" id="UP001603857">
    <property type="component" value="Unassembled WGS sequence"/>
</dbReference>
<dbReference type="Pfam" id="PF07093">
    <property type="entry name" value="SGT1"/>
    <property type="match status" value="1"/>
</dbReference>
<accession>A0ABD1N4E3</accession>
<dbReference type="PANTHER" id="PTHR13060:SF0">
    <property type="entry name" value="PROTEIN ECDYSONELESS HOMOLOG"/>
    <property type="match status" value="1"/>
</dbReference>
<dbReference type="PANTHER" id="PTHR13060">
    <property type="entry name" value="SGT1 PROTEIN HSGT1 SUPPRESSOR OF GCR2"/>
    <property type="match status" value="1"/>
</dbReference>
<protein>
    <submittedName>
        <fullName evidence="2">Uncharacterized protein</fullName>
    </submittedName>
</protein>
<dbReference type="EMBL" id="JBGMDY010000002">
    <property type="protein sequence ID" value="KAL2342662.1"/>
    <property type="molecule type" value="Genomic_DNA"/>
</dbReference>